<dbReference type="Gene3D" id="3.60.10.10">
    <property type="entry name" value="Endonuclease/exonuclease/phosphatase"/>
    <property type="match status" value="1"/>
</dbReference>
<organism evidence="2 3">
    <name type="scientific">Phycomyces blakesleeanus (strain ATCC 8743b / DSM 1359 / FGSC 10004 / NBRC 33097 / NRRL 1555)</name>
    <dbReference type="NCBI Taxonomy" id="763407"/>
    <lineage>
        <taxon>Eukaryota</taxon>
        <taxon>Fungi</taxon>
        <taxon>Fungi incertae sedis</taxon>
        <taxon>Mucoromycota</taxon>
        <taxon>Mucoromycotina</taxon>
        <taxon>Mucoromycetes</taxon>
        <taxon>Mucorales</taxon>
        <taxon>Phycomycetaceae</taxon>
        <taxon>Phycomyces</taxon>
    </lineage>
</organism>
<reference evidence="3" key="1">
    <citation type="submission" date="2015-06" db="EMBL/GenBank/DDBJ databases">
        <title>Expansion of signal transduction pathways in fungi by whole-genome duplication.</title>
        <authorList>
            <consortium name="DOE Joint Genome Institute"/>
            <person name="Corrochano L.M."/>
            <person name="Kuo A."/>
            <person name="Marcet-Houben M."/>
            <person name="Polaino S."/>
            <person name="Salamov A."/>
            <person name="Villalobos J.M."/>
            <person name="Alvarez M.I."/>
            <person name="Avalos J."/>
            <person name="Benito E.P."/>
            <person name="Benoit I."/>
            <person name="Burger G."/>
            <person name="Camino L.P."/>
            <person name="Canovas D."/>
            <person name="Cerda-Olmedo E."/>
            <person name="Cheng J.-F."/>
            <person name="Dominguez A."/>
            <person name="Elias M."/>
            <person name="Eslava A.P."/>
            <person name="Glaser F."/>
            <person name="Grimwood J."/>
            <person name="Gutierrez G."/>
            <person name="Heitman J."/>
            <person name="Henrissat B."/>
            <person name="Iturriaga E.A."/>
            <person name="Lang B.F."/>
            <person name="Lavin J.L."/>
            <person name="Lee S."/>
            <person name="Li W."/>
            <person name="Lindquist E."/>
            <person name="Lopez-Garcia S."/>
            <person name="Luque E.M."/>
            <person name="Marcos A.T."/>
            <person name="Martin J."/>
            <person name="McCluskey K."/>
            <person name="Medina H.R."/>
            <person name="Miralles-Duran A."/>
            <person name="Miyazaki A."/>
            <person name="Munoz-Torres E."/>
            <person name="Oguiza J.A."/>
            <person name="Ohm R."/>
            <person name="Olmedo M."/>
            <person name="Orejas M."/>
            <person name="Ortiz-Castellanos L."/>
            <person name="Pisabarro A.G."/>
            <person name="Rodriguez-Romero J."/>
            <person name="Ruiz-Herrera J."/>
            <person name="Ruiz-Vazquez R."/>
            <person name="Sanz C."/>
            <person name="Schackwitz W."/>
            <person name="Schmutz J."/>
            <person name="Shahriari M."/>
            <person name="Shelest E."/>
            <person name="Silva-Franco F."/>
            <person name="Soanes D."/>
            <person name="Syed K."/>
            <person name="Tagua V.G."/>
            <person name="Talbot N.J."/>
            <person name="Thon M."/>
            <person name="De vries R.P."/>
            <person name="Wiebenga A."/>
            <person name="Yadav J.S."/>
            <person name="Braun E.L."/>
            <person name="Baker S."/>
            <person name="Garre V."/>
            <person name="Horwitz B."/>
            <person name="Torres-Martinez S."/>
            <person name="Idnurm A."/>
            <person name="Herrera-Estrella A."/>
            <person name="Gabaldon T."/>
            <person name="Grigoriev I.V."/>
        </authorList>
    </citation>
    <scope>NUCLEOTIDE SEQUENCE [LARGE SCALE GENOMIC DNA]</scope>
    <source>
        <strain evidence="3">NRRL 1555(-)</strain>
    </source>
</reference>
<evidence type="ECO:0000313" key="2">
    <source>
        <dbReference type="EMBL" id="OAD65322.1"/>
    </source>
</evidence>
<dbReference type="EMBL" id="KV441029">
    <property type="protein sequence ID" value="OAD65322.1"/>
    <property type="molecule type" value="Genomic_DNA"/>
</dbReference>
<dbReference type="SUPFAM" id="SSF56219">
    <property type="entry name" value="DNase I-like"/>
    <property type="match status" value="1"/>
</dbReference>
<gene>
    <name evidence="2" type="ORF">PHYBLDRAFT_153566</name>
</gene>
<protein>
    <recommendedName>
        <fullName evidence="1">Endonuclease/exonuclease/phosphatase domain-containing protein</fullName>
    </recommendedName>
</protein>
<dbReference type="AlphaFoldDB" id="A0A162T0T6"/>
<accession>A0A162T0T6</accession>
<sequence length="286" mass="31796">MLNHDRFLQALQFLHSHVAIPVGHFFCEEGWISEDEILTRTTLTNATGGSSFKSGTYRSSMGVSVLLPPHCPYSVTQIPMPLKYVLAVKIGSLRIVCLYLPPNMPTHNVLHVLSSIPLTHDTILCGDFNARFGSVTEERSLSVVNADLAPCIPTYTSFHNNYEISSMIDLFITNIPLINPSLHIATDLSLGSDHCLLSLSFTYDLQHSTNMLSLLHKTWNLSRLTEPDVHALYAHIFNQNSTSLLSTLQDIVQNPPLTRPNIDAITDEFISLIYNSLNSSIGHRPS</sequence>
<dbReference type="GeneID" id="28994096"/>
<dbReference type="OrthoDB" id="2207231at2759"/>
<dbReference type="InParanoid" id="A0A162T0T6"/>
<dbReference type="GO" id="GO:0003824">
    <property type="term" value="F:catalytic activity"/>
    <property type="evidence" value="ECO:0007669"/>
    <property type="project" value="InterPro"/>
</dbReference>
<dbReference type="InterPro" id="IPR005135">
    <property type="entry name" value="Endo/exonuclease/phosphatase"/>
</dbReference>
<keyword evidence="3" id="KW-1185">Reference proteome</keyword>
<dbReference type="Proteomes" id="UP000077315">
    <property type="component" value="Unassembled WGS sequence"/>
</dbReference>
<feature type="domain" description="Endonuclease/exonuclease/phosphatase" evidence="1">
    <location>
        <begin position="93"/>
        <end position="195"/>
    </location>
</feature>
<dbReference type="VEuPathDB" id="FungiDB:PHYBLDRAFT_153566"/>
<evidence type="ECO:0000259" key="1">
    <source>
        <dbReference type="Pfam" id="PF14529"/>
    </source>
</evidence>
<dbReference type="RefSeq" id="XP_018283362.1">
    <property type="nucleotide sequence ID" value="XM_018433190.1"/>
</dbReference>
<proteinExistence type="predicted"/>
<dbReference type="STRING" id="763407.A0A162T0T6"/>
<dbReference type="InterPro" id="IPR036691">
    <property type="entry name" value="Endo/exonu/phosph_ase_sf"/>
</dbReference>
<dbReference type="Pfam" id="PF14529">
    <property type="entry name" value="Exo_endo_phos_2"/>
    <property type="match status" value="1"/>
</dbReference>
<evidence type="ECO:0000313" key="3">
    <source>
        <dbReference type="Proteomes" id="UP000077315"/>
    </source>
</evidence>
<name>A0A162T0T6_PHYB8</name>